<reference evidence="6 7" key="1">
    <citation type="submission" date="2024-10" db="EMBL/GenBank/DDBJ databases">
        <authorList>
            <person name="Cho J.-C."/>
        </authorList>
    </citation>
    <scope>NUCLEOTIDE SEQUENCE [LARGE SCALE GENOMIC DNA]</scope>
    <source>
        <strain evidence="6 7">KCTC29696</strain>
    </source>
</reference>
<dbReference type="Gene3D" id="3.90.550.10">
    <property type="entry name" value="Spore Coat Polysaccharide Biosynthesis Protein SpsA, Chain A"/>
    <property type="match status" value="1"/>
</dbReference>
<dbReference type="PROSITE" id="PS51677">
    <property type="entry name" value="NODB"/>
    <property type="match status" value="1"/>
</dbReference>
<comment type="caution">
    <text evidence="6">The sequence shown here is derived from an EMBL/GenBank/DDBJ whole genome shotgun (WGS) entry which is preliminary data.</text>
</comment>
<gene>
    <name evidence="6" type="ORF">ACG5V6_21295</name>
</gene>
<evidence type="ECO:0000313" key="7">
    <source>
        <dbReference type="Proteomes" id="UP001607069"/>
    </source>
</evidence>
<proteinExistence type="inferred from homology"/>
<dbReference type="Pfam" id="PF13641">
    <property type="entry name" value="Glyco_tranf_2_3"/>
    <property type="match status" value="1"/>
</dbReference>
<dbReference type="InterPro" id="IPR011330">
    <property type="entry name" value="Glyco_hydro/deAcase_b/a-brl"/>
</dbReference>
<dbReference type="PANTHER" id="PTHR43630">
    <property type="entry name" value="POLY-BETA-1,6-N-ACETYL-D-GLUCOSAMINE SYNTHASE"/>
    <property type="match status" value="1"/>
</dbReference>
<dbReference type="GO" id="GO:0016757">
    <property type="term" value="F:glycosyltransferase activity"/>
    <property type="evidence" value="ECO:0007669"/>
    <property type="project" value="UniProtKB-KW"/>
</dbReference>
<dbReference type="EC" id="2.4.-.-" evidence="6"/>
<dbReference type="InterPro" id="IPR002509">
    <property type="entry name" value="NODB_dom"/>
</dbReference>
<dbReference type="EMBL" id="JBIHMK010000095">
    <property type="protein sequence ID" value="MFH0250736.1"/>
    <property type="molecule type" value="Genomic_DNA"/>
</dbReference>
<dbReference type="CDD" id="cd06423">
    <property type="entry name" value="CESA_like"/>
    <property type="match status" value="1"/>
</dbReference>
<dbReference type="Gene3D" id="3.20.20.370">
    <property type="entry name" value="Glycoside hydrolase/deacetylase"/>
    <property type="match status" value="1"/>
</dbReference>
<evidence type="ECO:0000259" key="5">
    <source>
        <dbReference type="PROSITE" id="PS51677"/>
    </source>
</evidence>
<comment type="similarity">
    <text evidence="1">Belongs to the glycosyltransferase 2 family.</text>
</comment>
<dbReference type="SUPFAM" id="SSF53448">
    <property type="entry name" value="Nucleotide-diphospho-sugar transferases"/>
    <property type="match status" value="1"/>
</dbReference>
<name>A0ABW7HXV1_9ACTN</name>
<dbReference type="InterPro" id="IPR029044">
    <property type="entry name" value="Nucleotide-diphossugar_trans"/>
</dbReference>
<evidence type="ECO:0000256" key="3">
    <source>
        <dbReference type="ARBA" id="ARBA00022679"/>
    </source>
</evidence>
<dbReference type="RefSeq" id="WP_279951072.1">
    <property type="nucleotide sequence ID" value="NZ_BAABEN010000004.1"/>
</dbReference>
<dbReference type="PANTHER" id="PTHR43630:SF1">
    <property type="entry name" value="POLY-BETA-1,6-N-ACETYL-D-GLUCOSAMINE SYNTHASE"/>
    <property type="match status" value="1"/>
</dbReference>
<dbReference type="Pfam" id="PF01522">
    <property type="entry name" value="Polysacc_deac_1"/>
    <property type="match status" value="1"/>
</dbReference>
<accession>A0ABW7HXV1</accession>
<evidence type="ECO:0000256" key="2">
    <source>
        <dbReference type="ARBA" id="ARBA00022676"/>
    </source>
</evidence>
<dbReference type="SUPFAM" id="SSF88713">
    <property type="entry name" value="Glycoside hydrolase/deacetylase"/>
    <property type="match status" value="1"/>
</dbReference>
<organism evidence="6 7">
    <name type="scientific">Streptomyces chitinivorans</name>
    <dbReference type="NCBI Taxonomy" id="1257027"/>
    <lineage>
        <taxon>Bacteria</taxon>
        <taxon>Bacillati</taxon>
        <taxon>Actinomycetota</taxon>
        <taxon>Actinomycetes</taxon>
        <taxon>Kitasatosporales</taxon>
        <taxon>Streptomycetaceae</taxon>
        <taxon>Streptomyces</taxon>
    </lineage>
</organism>
<keyword evidence="4" id="KW-1133">Transmembrane helix</keyword>
<evidence type="ECO:0000256" key="1">
    <source>
        <dbReference type="ARBA" id="ARBA00006739"/>
    </source>
</evidence>
<keyword evidence="7" id="KW-1185">Reference proteome</keyword>
<feature type="transmembrane region" description="Helical" evidence="4">
    <location>
        <begin position="635"/>
        <end position="653"/>
    </location>
</feature>
<feature type="transmembrane region" description="Helical" evidence="4">
    <location>
        <begin position="313"/>
        <end position="336"/>
    </location>
</feature>
<dbReference type="CDD" id="cd10962">
    <property type="entry name" value="CE4_GT2-like"/>
    <property type="match status" value="1"/>
</dbReference>
<sequence length="724" mass="79815">MTSEGHRRSLLRRRRRRRLRRLLVLPLLLTALTVLLLRGYVHSEFLADHRVRPEAPSDRVPWEVREGGPVVDTGGPRPVGHRVPDHMIVLTFDDGPDPVWTPKVLDELAEHDARAVFFVTGAMAARHPGLVRRMVAEGHEIGLHTFNHPDLSYQSKSRIDWELAQNQLALAGAAGVRTYLFRPPYSSHAHALDNESWPVVRYVGSRGYITVLNDTDTKDWARPGVDEIVRRAVPEEAGAGAVVLMHDAGGDRSQTVAALDRLLPELKARGYAFTNLTEALRAPSAHTPVSGPELWKGRFFVLAVGVAERATSLFIAALTVVGLLVFARLGLMLLMAGAHGRAARRRAALTPEPVTRPVSVVVPAYNEAECIAHTVRSLVAGDHRVEVVVVDDGSRDATADIVEGLRLPDVRVVRQANTGKPAALNNGIAHASHDIIVMVDGDTVFEPSTIRELVQPFADPAVGAVAGNAKVGNRDTLIGAWQHIEYVMGFSLERRMYDVLRCMPTVPGAVGAFRREALERVGGVSDDTLAEDTDLTMAVHRDGWRVVYAENARAWTEAPETVRQLWSQRYRWSYGTMQAMWKHRRAVLERGPSGRFGRVGLLLISLFTVLMPLLAPLIDVFLLYGLLFGPAQRTAAVWLGVLAVQAACAAYAFRLDREPLTHLVSLPLQQVLHRQLMYLVLLRSWATALTGGRLRWQKLRRTGAVDSAPAGIAKPRHMQGSTTV</sequence>
<feature type="transmembrane region" description="Helical" evidence="4">
    <location>
        <begin position="599"/>
        <end position="623"/>
    </location>
</feature>
<keyword evidence="4" id="KW-0472">Membrane</keyword>
<evidence type="ECO:0000313" key="6">
    <source>
        <dbReference type="EMBL" id="MFH0250736.1"/>
    </source>
</evidence>
<dbReference type="Proteomes" id="UP001607069">
    <property type="component" value="Unassembled WGS sequence"/>
</dbReference>
<keyword evidence="2 6" id="KW-0328">Glycosyltransferase</keyword>
<evidence type="ECO:0000256" key="4">
    <source>
        <dbReference type="SAM" id="Phobius"/>
    </source>
</evidence>
<protein>
    <submittedName>
        <fullName evidence="6">Glycosyltransferase</fullName>
        <ecNumber evidence="6">2.4.-.-</ecNumber>
    </submittedName>
</protein>
<feature type="domain" description="NodB homology" evidence="5">
    <location>
        <begin position="86"/>
        <end position="274"/>
    </location>
</feature>
<keyword evidence="4" id="KW-0812">Transmembrane</keyword>
<keyword evidence="3 6" id="KW-0808">Transferase</keyword>